<evidence type="ECO:0000256" key="5">
    <source>
        <dbReference type="ARBA" id="ARBA00023136"/>
    </source>
</evidence>
<evidence type="ECO:0000256" key="6">
    <source>
        <dbReference type="SAM" id="MobiDB-lite"/>
    </source>
</evidence>
<accession>A0ABR1IPN4</accession>
<protein>
    <submittedName>
        <fullName evidence="8">Uncharacterized protein</fullName>
    </submittedName>
</protein>
<comment type="subcellular location">
    <subcellularLocation>
        <location evidence="1">Endoplasmic reticulum membrane</location>
        <topology evidence="1">Multi-pass membrane protein</topology>
    </subcellularLocation>
</comment>
<keyword evidence="9" id="KW-1185">Reference proteome</keyword>
<evidence type="ECO:0000256" key="2">
    <source>
        <dbReference type="ARBA" id="ARBA00022692"/>
    </source>
</evidence>
<evidence type="ECO:0000256" key="1">
    <source>
        <dbReference type="ARBA" id="ARBA00004477"/>
    </source>
</evidence>
<keyword evidence="4 7" id="KW-1133">Transmembrane helix</keyword>
<dbReference type="Pfam" id="PF11779">
    <property type="entry name" value="SPT_ssu-like"/>
    <property type="match status" value="1"/>
</dbReference>
<feature type="transmembrane region" description="Helical" evidence="7">
    <location>
        <begin position="55"/>
        <end position="76"/>
    </location>
</feature>
<keyword evidence="3" id="KW-0256">Endoplasmic reticulum</keyword>
<feature type="region of interest" description="Disordered" evidence="6">
    <location>
        <begin position="1"/>
        <end position="26"/>
    </location>
</feature>
<feature type="compositionally biased region" description="Basic and acidic residues" evidence="6">
    <location>
        <begin position="13"/>
        <end position="22"/>
    </location>
</feature>
<comment type="caution">
    <text evidence="8">The sequence shown here is derived from an EMBL/GenBank/DDBJ whole genome shotgun (WGS) entry which is preliminary data.</text>
</comment>
<organism evidence="8 9">
    <name type="scientific">Marasmiellus scandens</name>
    <dbReference type="NCBI Taxonomy" id="2682957"/>
    <lineage>
        <taxon>Eukaryota</taxon>
        <taxon>Fungi</taxon>
        <taxon>Dikarya</taxon>
        <taxon>Basidiomycota</taxon>
        <taxon>Agaricomycotina</taxon>
        <taxon>Agaricomycetes</taxon>
        <taxon>Agaricomycetidae</taxon>
        <taxon>Agaricales</taxon>
        <taxon>Marasmiineae</taxon>
        <taxon>Omphalotaceae</taxon>
        <taxon>Marasmiellus</taxon>
    </lineage>
</organism>
<reference evidence="8 9" key="1">
    <citation type="submission" date="2024-01" db="EMBL/GenBank/DDBJ databases">
        <title>A draft genome for the cacao thread blight pathogen Marasmiellus scandens.</title>
        <authorList>
            <person name="Baruah I.K."/>
            <person name="Leung J."/>
            <person name="Bukari Y."/>
            <person name="Amoako-Attah I."/>
            <person name="Meinhardt L.W."/>
            <person name="Bailey B.A."/>
            <person name="Cohen S.P."/>
        </authorList>
    </citation>
    <scope>NUCLEOTIDE SEQUENCE [LARGE SCALE GENOMIC DNA]</scope>
    <source>
        <strain evidence="8 9">GH-19</strain>
    </source>
</reference>
<evidence type="ECO:0000256" key="4">
    <source>
        <dbReference type="ARBA" id="ARBA00022989"/>
    </source>
</evidence>
<keyword evidence="5 7" id="KW-0472">Membrane</keyword>
<dbReference type="EMBL" id="JBANRG010000081">
    <property type="protein sequence ID" value="KAK7438031.1"/>
    <property type="molecule type" value="Genomic_DNA"/>
</dbReference>
<name>A0ABR1IPN4_9AGAR</name>
<keyword evidence="2 7" id="KW-0812">Transmembrane</keyword>
<evidence type="ECO:0000256" key="7">
    <source>
        <dbReference type="SAM" id="Phobius"/>
    </source>
</evidence>
<proteinExistence type="predicted"/>
<evidence type="ECO:0000313" key="9">
    <source>
        <dbReference type="Proteomes" id="UP001498398"/>
    </source>
</evidence>
<evidence type="ECO:0000256" key="3">
    <source>
        <dbReference type="ARBA" id="ARBA00022824"/>
    </source>
</evidence>
<sequence>MIPDPPAHLNIKPRPDYRETRPPKSNSSWAYTLWRINMWINCTFGLTVMEPWERFLVWAIFLVLSTFCVVGMIRILPHQLVLIQKRTAYYLWGHGEVLVKNLSQNSTVAVVA</sequence>
<evidence type="ECO:0000313" key="8">
    <source>
        <dbReference type="EMBL" id="KAK7438031.1"/>
    </source>
</evidence>
<dbReference type="Proteomes" id="UP001498398">
    <property type="component" value="Unassembled WGS sequence"/>
</dbReference>
<gene>
    <name evidence="8" type="ORF">VKT23_018199</name>
</gene>
<dbReference type="InterPro" id="IPR024512">
    <property type="entry name" value="Ser_palmitoyltrfase_ssu-like"/>
</dbReference>